<dbReference type="EC" id="5.6.2.4" evidence="11"/>
<protein>
    <recommendedName>
        <fullName evidence="11">DNA 3'-5' helicase</fullName>
        <ecNumber evidence="11">5.6.2.4</ecNumber>
    </recommendedName>
</protein>
<dbReference type="PANTHER" id="PTHR13710:SF153">
    <property type="entry name" value="RECQ-LIKE DNA HELICASE BLM"/>
    <property type="match status" value="1"/>
</dbReference>
<feature type="region of interest" description="Disordered" evidence="12">
    <location>
        <begin position="375"/>
        <end position="405"/>
    </location>
</feature>
<dbReference type="GO" id="GO:0007534">
    <property type="term" value="P:gene conversion at mating-type locus"/>
    <property type="evidence" value="ECO:0007669"/>
    <property type="project" value="EnsemblFungi"/>
</dbReference>
<dbReference type="RefSeq" id="XP_004177551.1">
    <property type="nucleotide sequence ID" value="XM_004177503.1"/>
</dbReference>
<dbReference type="InterPro" id="IPR018982">
    <property type="entry name" value="RQC_domain"/>
</dbReference>
<dbReference type="PROSITE" id="PS51192">
    <property type="entry name" value="HELICASE_ATP_BIND_1"/>
    <property type="match status" value="1"/>
</dbReference>
<dbReference type="FunFam" id="3.40.50.300:FF:000296">
    <property type="entry name" value="ATP-dependent DNA helicase RecQ"/>
    <property type="match status" value="1"/>
</dbReference>
<dbReference type="SMART" id="SM00490">
    <property type="entry name" value="HELICc"/>
    <property type="match status" value="1"/>
</dbReference>
<dbReference type="InterPro" id="IPR011545">
    <property type="entry name" value="DEAD/DEAH_box_helicase_dom"/>
</dbReference>
<name>I2GV80_HENB6</name>
<feature type="region of interest" description="Disordered" evidence="12">
    <location>
        <begin position="548"/>
        <end position="568"/>
    </location>
</feature>
<dbReference type="InterPro" id="IPR002464">
    <property type="entry name" value="DNA/RNA_helicase_DEAH_CS"/>
</dbReference>
<keyword evidence="9" id="KW-0539">Nucleus</keyword>
<evidence type="ECO:0000256" key="5">
    <source>
        <dbReference type="ARBA" id="ARBA00022806"/>
    </source>
</evidence>
<dbReference type="GO" id="GO:0031573">
    <property type="term" value="P:mitotic intra-S DNA damage checkpoint signaling"/>
    <property type="evidence" value="ECO:0007669"/>
    <property type="project" value="EnsemblFungi"/>
</dbReference>
<feature type="compositionally biased region" description="Polar residues" evidence="12">
    <location>
        <begin position="1252"/>
        <end position="1262"/>
    </location>
</feature>
<keyword evidence="6" id="KW-0067">ATP-binding</keyword>
<keyword evidence="7" id="KW-0238">DNA-binding</keyword>
<dbReference type="GO" id="GO:0000706">
    <property type="term" value="P:meiotic DNA double-strand break processing"/>
    <property type="evidence" value="ECO:0007669"/>
    <property type="project" value="EnsemblFungi"/>
</dbReference>
<dbReference type="Proteomes" id="UP000002866">
    <property type="component" value="Chromosome 1"/>
</dbReference>
<dbReference type="InterPro" id="IPR022758">
    <property type="entry name" value="Helicase_Sgs1"/>
</dbReference>
<dbReference type="FunCoup" id="I2GV80">
    <property type="interactions" value="491"/>
</dbReference>
<dbReference type="FunFam" id="3.40.50.300:FF:000340">
    <property type="entry name" value="Bloom syndrome, RecQ helicase"/>
    <property type="match status" value="1"/>
</dbReference>
<dbReference type="GO" id="GO:0044547">
    <property type="term" value="F:DNA topoisomerase binding"/>
    <property type="evidence" value="ECO:0007669"/>
    <property type="project" value="EnsemblFungi"/>
</dbReference>
<evidence type="ECO:0000256" key="1">
    <source>
        <dbReference type="ARBA" id="ARBA00004123"/>
    </source>
</evidence>
<dbReference type="Pfam" id="PF16124">
    <property type="entry name" value="RecQ_Zn_bind"/>
    <property type="match status" value="1"/>
</dbReference>
<dbReference type="InterPro" id="IPR032284">
    <property type="entry name" value="RecQ_Zn-bd"/>
</dbReference>
<dbReference type="STRING" id="1071380.I2GV80"/>
<dbReference type="GO" id="GO:0005524">
    <property type="term" value="F:ATP binding"/>
    <property type="evidence" value="ECO:0007669"/>
    <property type="project" value="UniProtKB-KW"/>
</dbReference>
<dbReference type="GO" id="GO:0045132">
    <property type="term" value="P:meiotic chromosome segregation"/>
    <property type="evidence" value="ECO:0007669"/>
    <property type="project" value="EnsemblFungi"/>
</dbReference>
<dbReference type="GO" id="GO:0031422">
    <property type="term" value="C:RecQ family helicase-topoisomerase III complex"/>
    <property type="evidence" value="ECO:0007669"/>
    <property type="project" value="EnsemblFungi"/>
</dbReference>
<organism evidence="15 16">
    <name type="scientific">Henningerozyma blattae (strain ATCC 34711 / CBS 6284 / DSM 70876 / NBRC 10599 / NRRL Y-10934 / UCD 77-7)</name>
    <name type="common">Yeast</name>
    <name type="synonym">Tetrapisispora blattae</name>
    <dbReference type="NCBI Taxonomy" id="1071380"/>
    <lineage>
        <taxon>Eukaryota</taxon>
        <taxon>Fungi</taxon>
        <taxon>Dikarya</taxon>
        <taxon>Ascomycota</taxon>
        <taxon>Saccharomycotina</taxon>
        <taxon>Saccharomycetes</taxon>
        <taxon>Saccharomycetales</taxon>
        <taxon>Saccharomycetaceae</taxon>
        <taxon>Henningerozyma</taxon>
    </lineage>
</organism>
<dbReference type="OrthoDB" id="10261556at2759"/>
<evidence type="ECO:0000313" key="16">
    <source>
        <dbReference type="Proteomes" id="UP000002866"/>
    </source>
</evidence>
<dbReference type="SUPFAM" id="SSF47819">
    <property type="entry name" value="HRDC-like"/>
    <property type="match status" value="1"/>
</dbReference>
<feature type="compositionally biased region" description="Polar residues" evidence="12">
    <location>
        <begin position="375"/>
        <end position="396"/>
    </location>
</feature>
<evidence type="ECO:0000256" key="4">
    <source>
        <dbReference type="ARBA" id="ARBA00022801"/>
    </source>
</evidence>
<dbReference type="GO" id="GO:0006260">
    <property type="term" value="P:DNA replication"/>
    <property type="evidence" value="ECO:0007669"/>
    <property type="project" value="EnsemblFungi"/>
</dbReference>
<dbReference type="PROSITE" id="PS51194">
    <property type="entry name" value="HELICASE_CTER"/>
    <property type="match status" value="1"/>
</dbReference>
<evidence type="ECO:0000256" key="2">
    <source>
        <dbReference type="ARBA" id="ARBA00005446"/>
    </source>
</evidence>
<dbReference type="InterPro" id="IPR004589">
    <property type="entry name" value="DNA_helicase_ATP-dep_RecQ"/>
</dbReference>
<feature type="compositionally biased region" description="Basic and acidic residues" evidence="12">
    <location>
        <begin position="556"/>
        <end position="565"/>
    </location>
</feature>
<evidence type="ECO:0000256" key="7">
    <source>
        <dbReference type="ARBA" id="ARBA00023125"/>
    </source>
</evidence>
<evidence type="ECO:0000256" key="8">
    <source>
        <dbReference type="ARBA" id="ARBA00023235"/>
    </source>
</evidence>
<dbReference type="Pfam" id="PF09382">
    <property type="entry name" value="RQC"/>
    <property type="match status" value="1"/>
</dbReference>
<comment type="catalytic activity">
    <reaction evidence="10">
        <text>Couples ATP hydrolysis with the unwinding of duplex DNA by translocating in the 3'-5' direction.</text>
        <dbReference type="EC" id="5.6.2.4"/>
    </reaction>
</comment>
<dbReference type="InterPro" id="IPR001650">
    <property type="entry name" value="Helicase_C-like"/>
</dbReference>
<dbReference type="eggNOG" id="KOG0351">
    <property type="taxonomic scope" value="Eukaryota"/>
</dbReference>
<evidence type="ECO:0000256" key="3">
    <source>
        <dbReference type="ARBA" id="ARBA00022741"/>
    </source>
</evidence>
<dbReference type="InterPro" id="IPR010997">
    <property type="entry name" value="HRDC-like_sf"/>
</dbReference>
<evidence type="ECO:0000256" key="9">
    <source>
        <dbReference type="ARBA" id="ARBA00023242"/>
    </source>
</evidence>
<gene>
    <name evidence="15" type="primary">TBLA0A02320</name>
    <name evidence="15" type="ORF">TBLA_0A02320</name>
</gene>
<dbReference type="GO" id="GO:0003677">
    <property type="term" value="F:DNA binding"/>
    <property type="evidence" value="ECO:0007669"/>
    <property type="project" value="UniProtKB-KW"/>
</dbReference>
<dbReference type="HOGENOM" id="CLU_001103_22_1_1"/>
<dbReference type="InterPro" id="IPR036390">
    <property type="entry name" value="WH_DNA-bd_sf"/>
</dbReference>
<keyword evidence="8" id="KW-0413">Isomerase</keyword>
<dbReference type="GO" id="GO:0005737">
    <property type="term" value="C:cytoplasm"/>
    <property type="evidence" value="ECO:0007669"/>
    <property type="project" value="TreeGrafter"/>
</dbReference>
<dbReference type="GO" id="GO:0005730">
    <property type="term" value="C:nucleolus"/>
    <property type="evidence" value="ECO:0007669"/>
    <property type="project" value="EnsemblFungi"/>
</dbReference>
<proteinExistence type="inferred from homology"/>
<dbReference type="InParanoid" id="I2GV80"/>
<dbReference type="GO" id="GO:0044818">
    <property type="term" value="P:mitotic G2/M transition checkpoint"/>
    <property type="evidence" value="ECO:0007669"/>
    <property type="project" value="EnsemblFungi"/>
</dbReference>
<dbReference type="NCBIfam" id="TIGR00614">
    <property type="entry name" value="recQ_fam"/>
    <property type="match status" value="1"/>
</dbReference>
<dbReference type="InterPro" id="IPR027417">
    <property type="entry name" value="P-loop_NTPase"/>
</dbReference>
<dbReference type="GO" id="GO:0006265">
    <property type="term" value="P:DNA topological change"/>
    <property type="evidence" value="ECO:0007669"/>
    <property type="project" value="EnsemblFungi"/>
</dbReference>
<feature type="compositionally biased region" description="Low complexity" evidence="12">
    <location>
        <begin position="1263"/>
        <end position="1287"/>
    </location>
</feature>
<dbReference type="GO" id="GO:0009378">
    <property type="term" value="F:four-way junction helicase activity"/>
    <property type="evidence" value="ECO:0007669"/>
    <property type="project" value="TreeGrafter"/>
</dbReference>
<evidence type="ECO:0000256" key="10">
    <source>
        <dbReference type="ARBA" id="ARBA00034617"/>
    </source>
</evidence>
<dbReference type="Pfam" id="PF11408">
    <property type="entry name" value="Helicase_Sgs1"/>
    <property type="match status" value="1"/>
</dbReference>
<feature type="domain" description="Helicase C-terminal" evidence="14">
    <location>
        <begin position="941"/>
        <end position="1090"/>
    </location>
</feature>
<comment type="subcellular location">
    <subcellularLocation>
        <location evidence="1">Nucleus</location>
    </subcellularLocation>
</comment>
<evidence type="ECO:0000256" key="12">
    <source>
        <dbReference type="SAM" id="MobiDB-lite"/>
    </source>
</evidence>
<dbReference type="GO" id="GO:0010947">
    <property type="term" value="P:negative regulation of meiotic joint molecule formation"/>
    <property type="evidence" value="ECO:0007669"/>
    <property type="project" value="EnsemblFungi"/>
</dbReference>
<evidence type="ECO:0000259" key="13">
    <source>
        <dbReference type="PROSITE" id="PS51192"/>
    </source>
</evidence>
<keyword evidence="3" id="KW-0547">Nucleotide-binding</keyword>
<dbReference type="SMART" id="SM00956">
    <property type="entry name" value="RQC"/>
    <property type="match status" value="1"/>
</dbReference>
<feature type="region of interest" description="Disordered" evidence="12">
    <location>
        <begin position="1252"/>
        <end position="1293"/>
    </location>
</feature>
<dbReference type="InterPro" id="IPR014001">
    <property type="entry name" value="Helicase_ATP-bd"/>
</dbReference>
<dbReference type="GO" id="GO:0043138">
    <property type="term" value="F:3'-5' DNA helicase activity"/>
    <property type="evidence" value="ECO:0007669"/>
    <property type="project" value="UniProtKB-EC"/>
</dbReference>
<dbReference type="GO" id="GO:0016787">
    <property type="term" value="F:hydrolase activity"/>
    <property type="evidence" value="ECO:0007669"/>
    <property type="project" value="UniProtKB-KW"/>
</dbReference>
<feature type="region of interest" description="Disordered" evidence="12">
    <location>
        <begin position="332"/>
        <end position="354"/>
    </location>
</feature>
<dbReference type="PROSITE" id="PS00690">
    <property type="entry name" value="DEAH_ATP_HELICASE"/>
    <property type="match status" value="1"/>
</dbReference>
<reference evidence="15 16" key="1">
    <citation type="journal article" date="2011" name="Proc. Natl. Acad. Sci. U.S.A.">
        <title>Evolutionary erosion of yeast sex chromosomes by mating-type switching accidents.</title>
        <authorList>
            <person name="Gordon J.L."/>
            <person name="Armisen D."/>
            <person name="Proux-Wera E."/>
            <person name="Oheigeartaigh S.S."/>
            <person name="Byrne K.P."/>
            <person name="Wolfe K.H."/>
        </authorList>
    </citation>
    <scope>NUCLEOTIDE SEQUENCE [LARGE SCALE GENOMIC DNA]</scope>
    <source>
        <strain evidence="16">ATCC 34711 / CBS 6284 / DSM 70876 / NBRC 10599 / NRRL Y-10934 / UCD 77-7</strain>
    </source>
</reference>
<dbReference type="GO" id="GO:0000070">
    <property type="term" value="P:mitotic sister chromatid segregation"/>
    <property type="evidence" value="ECO:0007669"/>
    <property type="project" value="EnsemblFungi"/>
</dbReference>
<dbReference type="Pfam" id="PF00271">
    <property type="entry name" value="Helicase_C"/>
    <property type="match status" value="1"/>
</dbReference>
<feature type="domain" description="Helicase ATP-binding" evidence="13">
    <location>
        <begin position="742"/>
        <end position="919"/>
    </location>
</feature>
<keyword evidence="4" id="KW-0378">Hydrolase</keyword>
<dbReference type="InterPro" id="IPR036388">
    <property type="entry name" value="WH-like_DNA-bd_sf"/>
</dbReference>
<keyword evidence="5" id="KW-0347">Helicase</keyword>
<dbReference type="Gene3D" id="1.10.10.10">
    <property type="entry name" value="Winged helix-like DNA-binding domain superfamily/Winged helix DNA-binding domain"/>
    <property type="match status" value="1"/>
</dbReference>
<evidence type="ECO:0000256" key="11">
    <source>
        <dbReference type="ARBA" id="ARBA00034808"/>
    </source>
</evidence>
<dbReference type="SMART" id="SM00487">
    <property type="entry name" value="DEXDc"/>
    <property type="match status" value="1"/>
</dbReference>
<dbReference type="EMBL" id="HE806316">
    <property type="protein sequence ID" value="CCH58032.1"/>
    <property type="molecule type" value="Genomic_DNA"/>
</dbReference>
<feature type="compositionally biased region" description="Acidic residues" evidence="12">
    <location>
        <begin position="344"/>
        <end position="353"/>
    </location>
</feature>
<dbReference type="Gene3D" id="1.10.150.80">
    <property type="entry name" value="HRDC domain"/>
    <property type="match status" value="1"/>
</dbReference>
<evidence type="ECO:0000259" key="14">
    <source>
        <dbReference type="PROSITE" id="PS51194"/>
    </source>
</evidence>
<accession>I2GV80</accession>
<comment type="similarity">
    <text evidence="2">Belongs to the helicase family. RecQ subfamily.</text>
</comment>
<dbReference type="OMA" id="LCHKNCD"/>
<dbReference type="GO" id="GO:0031860">
    <property type="term" value="P:telomeric 3' overhang formation"/>
    <property type="evidence" value="ECO:0007669"/>
    <property type="project" value="EnsemblFungi"/>
</dbReference>
<dbReference type="CDD" id="cd17920">
    <property type="entry name" value="DEXHc_RecQ"/>
    <property type="match status" value="1"/>
</dbReference>
<dbReference type="CDD" id="cd18794">
    <property type="entry name" value="SF2_C_RecQ"/>
    <property type="match status" value="1"/>
</dbReference>
<dbReference type="KEGG" id="tbl:TBLA_0A02320"/>
<evidence type="ECO:0000256" key="6">
    <source>
        <dbReference type="ARBA" id="ARBA00022840"/>
    </source>
</evidence>
<dbReference type="Pfam" id="PF00270">
    <property type="entry name" value="DEAD"/>
    <property type="match status" value="1"/>
</dbReference>
<dbReference type="SUPFAM" id="SSF46785">
    <property type="entry name" value="Winged helix' DNA-binding domain"/>
    <property type="match status" value="1"/>
</dbReference>
<dbReference type="GeneID" id="14492967"/>
<dbReference type="InterPro" id="IPR044876">
    <property type="entry name" value="HRDC_dom_sf"/>
</dbReference>
<dbReference type="GO" id="GO:0010520">
    <property type="term" value="P:regulation of reciprocal meiotic recombination"/>
    <property type="evidence" value="ECO:0007669"/>
    <property type="project" value="EnsemblFungi"/>
</dbReference>
<dbReference type="GO" id="GO:0000724">
    <property type="term" value="P:double-strand break repair via homologous recombination"/>
    <property type="evidence" value="ECO:0007669"/>
    <property type="project" value="EnsemblFungi"/>
</dbReference>
<dbReference type="PANTHER" id="PTHR13710">
    <property type="entry name" value="DNA HELICASE RECQ FAMILY MEMBER"/>
    <property type="match status" value="1"/>
</dbReference>
<dbReference type="GO" id="GO:0000722">
    <property type="term" value="P:telomere maintenance via recombination"/>
    <property type="evidence" value="ECO:0007669"/>
    <property type="project" value="EnsemblFungi"/>
</dbReference>
<evidence type="ECO:0000313" key="15">
    <source>
        <dbReference type="EMBL" id="CCH58032.1"/>
    </source>
</evidence>
<dbReference type="Gene3D" id="3.40.50.300">
    <property type="entry name" value="P-loop containing nucleotide triphosphate hydrolases"/>
    <property type="match status" value="2"/>
</dbReference>
<sequence>MVTKPSNNLRREHKWLKETTTIQEDKDLILNILTQTLPARKKIRSVTNIPDPIIISTTTTTNNNNTTSQSNLPSSLLNNTTKSSNTGVNNFDSIDLVTAELFATDDPIINQRAIPGTQISNKTSTDVTHYYSTPSTVSKKFKTSLINDNITSTPIPQVSSVDLRNKNKTLPSINSNIDIPNRKAVSQEIISKNQTSINNSHQKLILKQSELLNLFQQQSELLIEKCKILESDFLSEIDQKEKIKDEITPKLLQLKPKINFLEISITTLEKNTSSHNNNISSQISLRRDKIISQPTPSTTYRNHDEIIQLLDDDDEFDNDIIKPHNKEINKITVEEVDNNNNNNNDDDNDDENDETHISTMIDITTNKENSNSVIDSYSITPESQPPSDENNNNIKSRNLRTRKSINYKIPEKEDPFDYVMGPTDRINHSINNDSTEEAEADNASDYLQTQAEENDTHLNPSDIDFIVDDPLNNNINEDEDGDYYDQYYDESDADMSFANMEPPISDENLNSNNENLIEVINSSPMRKQSISNNIIGKNLESSMLLQSNTNINNNDNNKENHHNNSDENIPEINLLDYDFDKDPIDQDSNHIPTSNQDNGPTISYSDLEVIDDDDGFDNELAIISDDDLERFDEERETRTQLQEIHNIDDELSIISEKKLVEDSDSFHPAIKMEIVNKLNPDSQINFDDSDDDFSISEIESRHKEQPASSSISPRYPWTSELEHRLKETFKLSGFRPHQLEAINATLSGRDVFVLMPTGGGKSLCYQLPAVIKSGKTRGTTVVISPLISLMQDQVEHLLDNNIKACMFSSKGTADQRRQHFNLFIHGFLDLIYMSPEMISASEQCKRALKKLYDDGKLARVVIDEAHCVSNWGHDFRPDYKELKYFKREFPDIPMIALTATANEQVRMDIIHNLELNDPVFLKQSFNRNNLYYEVTKKTKNSIFQMSDEIKSRFKNQTGIVYCHSKNSCEQTSALLEKSGIKAAFYHAGMEPDDRLRVQKAWQADEIQVICATVAFGMGIDKPDVRFVYHFTVPRTLEGYYQETGRAGRDGKFSHCITYFSFRDIRSIQTMIERDKNLDKSNKEKHLNKLQQVLAYCDNITDCRRKLVLSYFNENFNSKDCHKNCDNCRFSSNAVTEERDVTEDAIRITKLVEAIHSKRVTMIYCRDVFKGSRSSKIVQAGHTELPEHGYGKKLQKSEIDRIFLNLINLRVLEDKPVMHGNGFSTNYVKLGPNARKLLNGKLEVKMTFTVSADNSRTSTAGPESTNNSRPTSASRNSRSTNNERISNNAKVPAPTFTSATQHLRSFSYQNDSNVSGNWKAPKASHPINLNNNYNSKSTQELSELAFAYEQLHEISLNVGNRLNPPVSNFLPDTIVRKVAKLLPVSEEEFGIIVGGNEHHKKNFDILRIKLWNYVKEN</sequence>
<dbReference type="SUPFAM" id="SSF52540">
    <property type="entry name" value="P-loop containing nucleoside triphosphate hydrolases"/>
    <property type="match status" value="1"/>
</dbReference>
<keyword evidence="16" id="KW-1185">Reference proteome</keyword>